<dbReference type="EMBL" id="AHMO02000008">
    <property type="protein sequence ID" value="EQA45947.1"/>
    <property type="molecule type" value="Genomic_DNA"/>
</dbReference>
<feature type="transmembrane region" description="Helical" evidence="1">
    <location>
        <begin position="21"/>
        <end position="41"/>
    </location>
</feature>
<protein>
    <submittedName>
        <fullName evidence="2">Uncharacterized protein</fullName>
    </submittedName>
</protein>
<dbReference type="Proteomes" id="UP000015454">
    <property type="component" value="Unassembled WGS sequence"/>
</dbReference>
<name>T0FEB1_9LEPT</name>
<proteinExistence type="predicted"/>
<keyword evidence="1" id="KW-0472">Membrane</keyword>
<organism evidence="2 3">
    <name type="scientific">Leptospira broomii serovar Hurstbridge str. 5399</name>
    <dbReference type="NCBI Taxonomy" id="1049789"/>
    <lineage>
        <taxon>Bacteria</taxon>
        <taxon>Pseudomonadati</taxon>
        <taxon>Spirochaetota</taxon>
        <taxon>Spirochaetia</taxon>
        <taxon>Leptospirales</taxon>
        <taxon>Leptospiraceae</taxon>
        <taxon>Leptospira</taxon>
    </lineage>
</organism>
<dbReference type="STRING" id="1049789.LEP1GSC050_2460"/>
<gene>
    <name evidence="2" type="ORF">LEP1GSC050_2460</name>
</gene>
<evidence type="ECO:0000313" key="3">
    <source>
        <dbReference type="Proteomes" id="UP000015454"/>
    </source>
</evidence>
<keyword evidence="1" id="KW-1133">Transmembrane helix</keyword>
<keyword evidence="1" id="KW-0812">Transmembrane</keyword>
<sequence>MREKLERKIRMKDFVEKHKTELFLFIASLLYLGSLSFFEYATLRLGWYDF</sequence>
<keyword evidence="3" id="KW-1185">Reference proteome</keyword>
<evidence type="ECO:0000313" key="2">
    <source>
        <dbReference type="EMBL" id="EQA45947.1"/>
    </source>
</evidence>
<dbReference type="AlphaFoldDB" id="T0FEB1"/>
<evidence type="ECO:0000256" key="1">
    <source>
        <dbReference type="SAM" id="Phobius"/>
    </source>
</evidence>
<reference evidence="2" key="1">
    <citation type="submission" date="2013-05" db="EMBL/GenBank/DDBJ databases">
        <authorList>
            <person name="Harkins D.M."/>
            <person name="Durkin A.S."/>
            <person name="Brinkac L.M."/>
            <person name="Haft D.H."/>
            <person name="Selengut J.D."/>
            <person name="Sanka R."/>
            <person name="DePew J."/>
            <person name="Purushe J."/>
            <person name="Hartskeerl R.A."/>
            <person name="Ahmed A."/>
            <person name="van der Linden H."/>
            <person name="Goris M.G.A."/>
            <person name="Vinetz J.M."/>
            <person name="Sutton G.G."/>
            <person name="Nierman W.C."/>
            <person name="Fouts D.E."/>
        </authorList>
    </citation>
    <scope>NUCLEOTIDE SEQUENCE [LARGE SCALE GENOMIC DNA]</scope>
    <source>
        <strain evidence="2">5399</strain>
    </source>
</reference>
<comment type="caution">
    <text evidence="2">The sequence shown here is derived from an EMBL/GenBank/DDBJ whole genome shotgun (WGS) entry which is preliminary data.</text>
</comment>
<accession>T0FEB1</accession>